<dbReference type="PROSITE" id="PS01124">
    <property type="entry name" value="HTH_ARAC_FAMILY_2"/>
    <property type="match status" value="1"/>
</dbReference>
<protein>
    <submittedName>
        <fullName evidence="5">Helix-turn-helix domain-containing protein</fullName>
    </submittedName>
</protein>
<dbReference type="Pfam" id="PF12833">
    <property type="entry name" value="HTH_18"/>
    <property type="match status" value="1"/>
</dbReference>
<evidence type="ECO:0000313" key="5">
    <source>
        <dbReference type="EMBL" id="MFC7151199.1"/>
    </source>
</evidence>
<keyword evidence="2" id="KW-0238">DNA-binding</keyword>
<dbReference type="PROSITE" id="PS00041">
    <property type="entry name" value="HTH_ARAC_FAMILY_1"/>
    <property type="match status" value="1"/>
</dbReference>
<dbReference type="PANTHER" id="PTHR43280:SF2">
    <property type="entry name" value="HTH-TYPE TRANSCRIPTIONAL REGULATOR EXSA"/>
    <property type="match status" value="1"/>
</dbReference>
<sequence length="299" mass="35841">MIEWMEDLYAMDLNTLSPYIRVAWDSTLYPPVHLAERVIFDYELLFIKEGECEVVVDGNLYRGIPGDLFLFKPNQPHSLRTMDDRPLRQPHLHFDLYYRDDSPEVPVSFKPYERLSEQEKRWLRPDDLRDFHPPLPSHIRLNKPEAIEKLMQDIIFEFDRKFPYYETTAKGLFIQLWVLLLREIHWQRNPHLLSNREQLDRVKSYLSHHLHRDATLDELAELANMSKYYLCRLFKKAYGVTPIQYHVSVRLEKAKEMIRFTDLSLTRIAEELGFQSIHAFSRAFRMREGVSPSAYRKLR</sequence>
<dbReference type="Gene3D" id="2.60.120.10">
    <property type="entry name" value="Jelly Rolls"/>
    <property type="match status" value="1"/>
</dbReference>
<reference evidence="6" key="1">
    <citation type="journal article" date="2019" name="Int. J. Syst. Evol. Microbiol.">
        <title>The Global Catalogue of Microorganisms (GCM) 10K type strain sequencing project: providing services to taxonomists for standard genome sequencing and annotation.</title>
        <authorList>
            <consortium name="The Broad Institute Genomics Platform"/>
            <consortium name="The Broad Institute Genome Sequencing Center for Infectious Disease"/>
            <person name="Wu L."/>
            <person name="Ma J."/>
        </authorList>
    </citation>
    <scope>NUCLEOTIDE SEQUENCE [LARGE SCALE GENOMIC DNA]</scope>
    <source>
        <strain evidence="6">KCTC 12907</strain>
    </source>
</reference>
<dbReference type="PRINTS" id="PR00032">
    <property type="entry name" value="HTHARAC"/>
</dbReference>
<dbReference type="Gene3D" id="1.10.10.60">
    <property type="entry name" value="Homeodomain-like"/>
    <property type="match status" value="2"/>
</dbReference>
<dbReference type="InterPro" id="IPR018062">
    <property type="entry name" value="HTH_AraC-typ_CS"/>
</dbReference>
<evidence type="ECO:0000256" key="3">
    <source>
        <dbReference type="ARBA" id="ARBA00023163"/>
    </source>
</evidence>
<keyword evidence="6" id="KW-1185">Reference proteome</keyword>
<evidence type="ECO:0000259" key="4">
    <source>
        <dbReference type="PROSITE" id="PS01124"/>
    </source>
</evidence>
<dbReference type="Proteomes" id="UP001596378">
    <property type="component" value="Unassembled WGS sequence"/>
</dbReference>
<dbReference type="Pfam" id="PF07883">
    <property type="entry name" value="Cupin_2"/>
    <property type="match status" value="1"/>
</dbReference>
<dbReference type="PANTHER" id="PTHR43280">
    <property type="entry name" value="ARAC-FAMILY TRANSCRIPTIONAL REGULATOR"/>
    <property type="match status" value="1"/>
</dbReference>
<dbReference type="SUPFAM" id="SSF46689">
    <property type="entry name" value="Homeodomain-like"/>
    <property type="match status" value="2"/>
</dbReference>
<dbReference type="InterPro" id="IPR020449">
    <property type="entry name" value="Tscrpt_reg_AraC-type_HTH"/>
</dbReference>
<keyword evidence="1" id="KW-0805">Transcription regulation</keyword>
<dbReference type="EMBL" id="JBHTAI010000015">
    <property type="protein sequence ID" value="MFC7151199.1"/>
    <property type="molecule type" value="Genomic_DNA"/>
</dbReference>
<evidence type="ECO:0000256" key="1">
    <source>
        <dbReference type="ARBA" id="ARBA00023015"/>
    </source>
</evidence>
<accession>A0ABW2FGR7</accession>
<keyword evidence="3" id="KW-0804">Transcription</keyword>
<dbReference type="SMART" id="SM00342">
    <property type="entry name" value="HTH_ARAC"/>
    <property type="match status" value="1"/>
</dbReference>
<evidence type="ECO:0000256" key="2">
    <source>
        <dbReference type="ARBA" id="ARBA00023125"/>
    </source>
</evidence>
<dbReference type="SUPFAM" id="SSF51215">
    <property type="entry name" value="Regulatory protein AraC"/>
    <property type="match status" value="1"/>
</dbReference>
<dbReference type="InterPro" id="IPR013096">
    <property type="entry name" value="Cupin_2"/>
</dbReference>
<dbReference type="InterPro" id="IPR009057">
    <property type="entry name" value="Homeodomain-like_sf"/>
</dbReference>
<organism evidence="5 6">
    <name type="scientific">Cohnella cellulosilytica</name>
    <dbReference type="NCBI Taxonomy" id="986710"/>
    <lineage>
        <taxon>Bacteria</taxon>
        <taxon>Bacillati</taxon>
        <taxon>Bacillota</taxon>
        <taxon>Bacilli</taxon>
        <taxon>Bacillales</taxon>
        <taxon>Paenibacillaceae</taxon>
        <taxon>Cohnella</taxon>
    </lineage>
</organism>
<name>A0ABW2FGR7_9BACL</name>
<dbReference type="InterPro" id="IPR018060">
    <property type="entry name" value="HTH_AraC"/>
</dbReference>
<gene>
    <name evidence="5" type="ORF">ACFQMJ_21905</name>
</gene>
<dbReference type="InterPro" id="IPR014710">
    <property type="entry name" value="RmlC-like_jellyroll"/>
</dbReference>
<proteinExistence type="predicted"/>
<feature type="domain" description="HTH araC/xylS-type" evidence="4">
    <location>
        <begin position="200"/>
        <end position="298"/>
    </location>
</feature>
<dbReference type="InterPro" id="IPR037923">
    <property type="entry name" value="HTH-like"/>
</dbReference>
<evidence type="ECO:0000313" key="6">
    <source>
        <dbReference type="Proteomes" id="UP001596378"/>
    </source>
</evidence>
<comment type="caution">
    <text evidence="5">The sequence shown here is derived from an EMBL/GenBank/DDBJ whole genome shotgun (WGS) entry which is preliminary data.</text>
</comment>